<dbReference type="Gene3D" id="1.20.1250.20">
    <property type="entry name" value="MFS general substrate transporter like domains"/>
    <property type="match status" value="1"/>
</dbReference>
<dbReference type="Pfam" id="PF00854">
    <property type="entry name" value="PTR2"/>
    <property type="match status" value="1"/>
</dbReference>
<evidence type="ECO:0000256" key="6">
    <source>
        <dbReference type="SAM" id="Phobius"/>
    </source>
</evidence>
<evidence type="ECO:0000313" key="7">
    <source>
        <dbReference type="EMBL" id="KAK7390652.1"/>
    </source>
</evidence>
<dbReference type="SUPFAM" id="SSF103473">
    <property type="entry name" value="MFS general substrate transporter"/>
    <property type="match status" value="1"/>
</dbReference>
<evidence type="ECO:0000313" key="8">
    <source>
        <dbReference type="Proteomes" id="UP001386955"/>
    </source>
</evidence>
<dbReference type="EMBL" id="JAYMYS010000006">
    <property type="protein sequence ID" value="KAK7390652.1"/>
    <property type="molecule type" value="Genomic_DNA"/>
</dbReference>
<dbReference type="InterPro" id="IPR036259">
    <property type="entry name" value="MFS_trans_sf"/>
</dbReference>
<feature type="transmembrane region" description="Helical" evidence="6">
    <location>
        <begin position="102"/>
        <end position="122"/>
    </location>
</feature>
<dbReference type="PANTHER" id="PTHR11654">
    <property type="entry name" value="OLIGOPEPTIDE TRANSPORTER-RELATED"/>
    <property type="match status" value="1"/>
</dbReference>
<protein>
    <submittedName>
        <fullName evidence="7">Uncharacterized protein</fullName>
    </submittedName>
</protein>
<keyword evidence="4 6" id="KW-1133">Transmembrane helix</keyword>
<dbReference type="Proteomes" id="UP001386955">
    <property type="component" value="Unassembled WGS sequence"/>
</dbReference>
<proteinExistence type="inferred from homology"/>
<dbReference type="GO" id="GO:0022857">
    <property type="term" value="F:transmembrane transporter activity"/>
    <property type="evidence" value="ECO:0007669"/>
    <property type="project" value="InterPro"/>
</dbReference>
<keyword evidence="8" id="KW-1185">Reference proteome</keyword>
<keyword evidence="3 6" id="KW-0812">Transmembrane</keyword>
<gene>
    <name evidence="7" type="ORF">VNO78_25998</name>
</gene>
<reference evidence="7 8" key="1">
    <citation type="submission" date="2024-01" db="EMBL/GenBank/DDBJ databases">
        <title>The genomes of 5 underutilized Papilionoideae crops provide insights into root nodulation and disease resistanc.</title>
        <authorList>
            <person name="Jiang F."/>
        </authorList>
    </citation>
    <scope>NUCLEOTIDE SEQUENCE [LARGE SCALE GENOMIC DNA]</scope>
    <source>
        <strain evidence="7">DUOXIRENSHENG_FW03</strain>
        <tissue evidence="7">Leaves</tissue>
    </source>
</reference>
<feature type="transmembrane region" description="Helical" evidence="6">
    <location>
        <begin position="176"/>
        <end position="196"/>
    </location>
</feature>
<feature type="transmembrane region" description="Helical" evidence="6">
    <location>
        <begin position="20"/>
        <end position="41"/>
    </location>
</feature>
<comment type="subcellular location">
    <subcellularLocation>
        <location evidence="1">Membrane</location>
        <topology evidence="1">Multi-pass membrane protein</topology>
    </subcellularLocation>
</comment>
<feature type="transmembrane region" description="Helical" evidence="6">
    <location>
        <begin position="134"/>
        <end position="154"/>
    </location>
</feature>
<evidence type="ECO:0000256" key="2">
    <source>
        <dbReference type="ARBA" id="ARBA00005982"/>
    </source>
</evidence>
<comment type="similarity">
    <text evidence="2">Belongs to the major facilitator superfamily. Proton-dependent oligopeptide transporter (POT/PTR) (TC 2.A.17) family.</text>
</comment>
<evidence type="ECO:0000256" key="5">
    <source>
        <dbReference type="ARBA" id="ARBA00023136"/>
    </source>
</evidence>
<dbReference type="AlphaFoldDB" id="A0AAN9S815"/>
<keyword evidence="5 6" id="KW-0472">Membrane</keyword>
<evidence type="ECO:0000256" key="1">
    <source>
        <dbReference type="ARBA" id="ARBA00004141"/>
    </source>
</evidence>
<name>A0AAN9S815_PSOTE</name>
<evidence type="ECO:0000256" key="4">
    <source>
        <dbReference type="ARBA" id="ARBA00022989"/>
    </source>
</evidence>
<accession>A0AAN9S815</accession>
<organism evidence="7 8">
    <name type="scientific">Psophocarpus tetragonolobus</name>
    <name type="common">Winged bean</name>
    <name type="synonym">Dolichos tetragonolobus</name>
    <dbReference type="NCBI Taxonomy" id="3891"/>
    <lineage>
        <taxon>Eukaryota</taxon>
        <taxon>Viridiplantae</taxon>
        <taxon>Streptophyta</taxon>
        <taxon>Embryophyta</taxon>
        <taxon>Tracheophyta</taxon>
        <taxon>Spermatophyta</taxon>
        <taxon>Magnoliopsida</taxon>
        <taxon>eudicotyledons</taxon>
        <taxon>Gunneridae</taxon>
        <taxon>Pentapetalae</taxon>
        <taxon>rosids</taxon>
        <taxon>fabids</taxon>
        <taxon>Fabales</taxon>
        <taxon>Fabaceae</taxon>
        <taxon>Papilionoideae</taxon>
        <taxon>50 kb inversion clade</taxon>
        <taxon>NPAAA clade</taxon>
        <taxon>indigoferoid/millettioid clade</taxon>
        <taxon>Phaseoleae</taxon>
        <taxon>Psophocarpus</taxon>
    </lineage>
</organism>
<sequence length="215" mass="23966">MNRHFLGSHFELPAASYNVMSLITIGIVLPCLDLYVLPTLAKLTKKERGLTSLQKIVIGDVCSVLTMVIGGLVEGRRRGVAISHGAPDGVAPMNALWMAPQFVFLGLCEMFTIVGHIEFYITESPAKMKSVGNSLMYLVMAFSIYVGTFVVNVVKQVTRKHVDWLNDDINAGRLDYYYFLLGGLAAVNLVYILFCVRGYRYKVHVKVEDEDIIKP</sequence>
<evidence type="ECO:0000256" key="3">
    <source>
        <dbReference type="ARBA" id="ARBA00022692"/>
    </source>
</evidence>
<comment type="caution">
    <text evidence="7">The sequence shown here is derived from an EMBL/GenBank/DDBJ whole genome shotgun (WGS) entry which is preliminary data.</text>
</comment>
<dbReference type="InterPro" id="IPR000109">
    <property type="entry name" value="POT_fam"/>
</dbReference>
<feature type="transmembrane region" description="Helical" evidence="6">
    <location>
        <begin position="53"/>
        <end position="73"/>
    </location>
</feature>
<dbReference type="GO" id="GO:0016020">
    <property type="term" value="C:membrane"/>
    <property type="evidence" value="ECO:0007669"/>
    <property type="project" value="UniProtKB-SubCell"/>
</dbReference>